<evidence type="ECO:0000313" key="2">
    <source>
        <dbReference type="Proteomes" id="UP000054047"/>
    </source>
</evidence>
<proteinExistence type="predicted"/>
<keyword evidence="2" id="KW-1185">Reference proteome</keyword>
<dbReference type="Proteomes" id="UP000054047">
    <property type="component" value="Unassembled WGS sequence"/>
</dbReference>
<protein>
    <submittedName>
        <fullName evidence="1">Uncharacterized protein</fullName>
    </submittedName>
</protein>
<organism evidence="1 2">
    <name type="scientific">Ancylostoma duodenale</name>
    <dbReference type="NCBI Taxonomy" id="51022"/>
    <lineage>
        <taxon>Eukaryota</taxon>
        <taxon>Metazoa</taxon>
        <taxon>Ecdysozoa</taxon>
        <taxon>Nematoda</taxon>
        <taxon>Chromadorea</taxon>
        <taxon>Rhabditida</taxon>
        <taxon>Rhabditina</taxon>
        <taxon>Rhabditomorpha</taxon>
        <taxon>Strongyloidea</taxon>
        <taxon>Ancylostomatidae</taxon>
        <taxon>Ancylostomatinae</taxon>
        <taxon>Ancylostoma</taxon>
    </lineage>
</organism>
<accession>A0A0C2D7P7</accession>
<reference evidence="1 2" key="1">
    <citation type="submission" date="2013-12" db="EMBL/GenBank/DDBJ databases">
        <title>Draft genome of the parsitic nematode Ancylostoma duodenale.</title>
        <authorList>
            <person name="Mitreva M."/>
        </authorList>
    </citation>
    <scope>NUCLEOTIDE SEQUENCE [LARGE SCALE GENOMIC DNA]</scope>
    <source>
        <strain evidence="1 2">Zhejiang</strain>
    </source>
</reference>
<dbReference type="AlphaFoldDB" id="A0A0C2D7P7"/>
<evidence type="ECO:0000313" key="1">
    <source>
        <dbReference type="EMBL" id="KIH58157.1"/>
    </source>
</evidence>
<sequence length="61" mass="6685">MFHGWKDNSIGSWDSPFEAEVDLKYVAEGSKDGNGKRRRSPVLKKYGLLPGTSLGKGCAEL</sequence>
<dbReference type="EMBL" id="KN733456">
    <property type="protein sequence ID" value="KIH58157.1"/>
    <property type="molecule type" value="Genomic_DNA"/>
</dbReference>
<name>A0A0C2D7P7_9BILA</name>
<gene>
    <name evidence="1" type="ORF">ANCDUO_11644</name>
</gene>